<dbReference type="InterPro" id="IPR024843">
    <property type="entry name" value="Dapper"/>
</dbReference>
<name>A0A5N4DX66_CAMDR</name>
<proteinExistence type="inferred from homology"/>
<evidence type="ECO:0000256" key="3">
    <source>
        <dbReference type="SAM" id="MobiDB-lite"/>
    </source>
</evidence>
<gene>
    <name evidence="4" type="ORF">Cadr_000010644</name>
</gene>
<dbReference type="EMBL" id="JWIN03000008">
    <property type="protein sequence ID" value="KAB1275773.1"/>
    <property type="molecule type" value="Genomic_DNA"/>
</dbReference>
<feature type="compositionally biased region" description="Low complexity" evidence="3">
    <location>
        <begin position="250"/>
        <end position="259"/>
    </location>
</feature>
<comment type="similarity">
    <text evidence="1">Belongs to the dapper family.</text>
</comment>
<sequence>MQPPPGPPPPRPPRHELRLEAAWRRCEQMSRLRRQDVGLKTHLDQLDQQISELQLDVRRSSSEAPDSDSRPSSGFYELSDGGSCSLSTSCTSVCSDRLSSSLGTLLPATAKAGPSTGDCRPRSADETTVCGVPLPTWGSQASEEGESRPRPVSTGDLERALPAEVRLQKASAHPKATSLLCHGVDPKFQRDLVSKGGREVYPARPQLPRQDAQARSESGGSEPTSPFHSTIAETSEDEASDHTANRFGDAESGSSDSEGCVQGGGRGPAWAGAAPQLPPRAPAGSRPPLPPVPRLCRIKASKALKKRIRRFQPAALKVMTLV</sequence>
<reference evidence="4 5" key="1">
    <citation type="journal article" date="2019" name="Mol. Ecol. Resour.">
        <title>Improving Illumina assemblies with Hi-C and long reads: an example with the North African dromedary.</title>
        <authorList>
            <person name="Elbers J.P."/>
            <person name="Rogers M.F."/>
            <person name="Perelman P.L."/>
            <person name="Proskuryakova A.A."/>
            <person name="Serdyukova N.A."/>
            <person name="Johnson W.E."/>
            <person name="Horin P."/>
            <person name="Corander J."/>
            <person name="Murphy D."/>
            <person name="Burger P.A."/>
        </authorList>
    </citation>
    <scope>NUCLEOTIDE SEQUENCE [LARGE SCALE GENOMIC DNA]</scope>
    <source>
        <strain evidence="4">Drom800</strain>
        <tissue evidence="4">Blood</tissue>
    </source>
</reference>
<evidence type="ECO:0000313" key="4">
    <source>
        <dbReference type="EMBL" id="KAB1275773.1"/>
    </source>
</evidence>
<keyword evidence="5" id="KW-1185">Reference proteome</keyword>
<feature type="region of interest" description="Disordered" evidence="3">
    <location>
        <begin position="54"/>
        <end position="84"/>
    </location>
</feature>
<dbReference type="GO" id="GO:0005737">
    <property type="term" value="C:cytoplasm"/>
    <property type="evidence" value="ECO:0007669"/>
    <property type="project" value="TreeGrafter"/>
</dbReference>
<evidence type="ECO:0000256" key="2">
    <source>
        <dbReference type="ARBA" id="ARBA00023054"/>
    </source>
</evidence>
<dbReference type="GO" id="GO:1900108">
    <property type="term" value="P:negative regulation of nodal signaling pathway"/>
    <property type="evidence" value="ECO:0007669"/>
    <property type="project" value="TreeGrafter"/>
</dbReference>
<feature type="region of interest" description="Disordered" evidence="3">
    <location>
        <begin position="198"/>
        <end position="294"/>
    </location>
</feature>
<evidence type="ECO:0000313" key="5">
    <source>
        <dbReference type="Proteomes" id="UP000299084"/>
    </source>
</evidence>
<dbReference type="Pfam" id="PF15268">
    <property type="entry name" value="Dapper"/>
    <property type="match status" value="2"/>
</dbReference>
<feature type="compositionally biased region" description="Polar residues" evidence="3">
    <location>
        <begin position="213"/>
        <end position="233"/>
    </location>
</feature>
<dbReference type="AlphaFoldDB" id="A0A5N4DX66"/>
<evidence type="ECO:0000256" key="1">
    <source>
        <dbReference type="ARBA" id="ARBA00010807"/>
    </source>
</evidence>
<dbReference type="PANTHER" id="PTHR15919:SF13">
    <property type="entry name" value="DAPPER HOMOLOG 2"/>
    <property type="match status" value="1"/>
</dbReference>
<keyword evidence="2" id="KW-0175">Coiled coil</keyword>
<feature type="compositionally biased region" description="Pro residues" evidence="3">
    <location>
        <begin position="276"/>
        <end position="293"/>
    </location>
</feature>
<feature type="region of interest" description="Disordered" evidence="3">
    <location>
        <begin position="108"/>
        <end position="156"/>
    </location>
</feature>
<dbReference type="PANTHER" id="PTHR15919">
    <property type="entry name" value="DAPPER-RELATED"/>
    <property type="match status" value="1"/>
</dbReference>
<comment type="caution">
    <text evidence="4">The sequence shown here is derived from an EMBL/GenBank/DDBJ whole genome shotgun (WGS) entry which is preliminary data.</text>
</comment>
<dbReference type="Proteomes" id="UP000299084">
    <property type="component" value="Unassembled WGS sequence"/>
</dbReference>
<protein>
    <submittedName>
        <fullName evidence="4">Dapper-like protein 2</fullName>
    </submittedName>
</protein>
<organism evidence="4 5">
    <name type="scientific">Camelus dromedarius</name>
    <name type="common">Dromedary</name>
    <name type="synonym">Arabian camel</name>
    <dbReference type="NCBI Taxonomy" id="9838"/>
    <lineage>
        <taxon>Eukaryota</taxon>
        <taxon>Metazoa</taxon>
        <taxon>Chordata</taxon>
        <taxon>Craniata</taxon>
        <taxon>Vertebrata</taxon>
        <taxon>Euteleostomi</taxon>
        <taxon>Mammalia</taxon>
        <taxon>Eutheria</taxon>
        <taxon>Laurasiatheria</taxon>
        <taxon>Artiodactyla</taxon>
        <taxon>Tylopoda</taxon>
        <taxon>Camelidae</taxon>
        <taxon>Camelus</taxon>
    </lineage>
</organism>
<accession>A0A5N4DX66</accession>